<name>A0A9J6RPF8_9GAMM</name>
<reference evidence="2 3" key="1">
    <citation type="submission" date="2022-12" db="EMBL/GenBank/DDBJ databases">
        <title>Dasania phycosphaerae sp. nov., isolated from particulate material of the south coast of Korea.</title>
        <authorList>
            <person name="Jiang Y."/>
        </authorList>
    </citation>
    <scope>NUCLEOTIDE SEQUENCE [LARGE SCALE GENOMIC DNA]</scope>
    <source>
        <strain evidence="2 3">GY-19</strain>
    </source>
</reference>
<comment type="caution">
    <text evidence="2">The sequence shown here is derived from an EMBL/GenBank/DDBJ whole genome shotgun (WGS) entry which is preliminary data.</text>
</comment>
<protein>
    <submittedName>
        <fullName evidence="2">PIN domain-containing protein</fullName>
    </submittedName>
</protein>
<evidence type="ECO:0000313" key="3">
    <source>
        <dbReference type="Proteomes" id="UP001069090"/>
    </source>
</evidence>
<feature type="domain" description="DUF4935" evidence="1">
    <location>
        <begin position="7"/>
        <end position="172"/>
    </location>
</feature>
<proteinExistence type="predicted"/>
<dbReference type="Pfam" id="PF16289">
    <property type="entry name" value="PIN_12"/>
    <property type="match status" value="1"/>
</dbReference>
<evidence type="ECO:0000259" key="1">
    <source>
        <dbReference type="Pfam" id="PF16289"/>
    </source>
</evidence>
<sequence>MLETRKVFIDTQYFVKAGLHFDNPALKSFRKYCESNELFHVSTSVVKREVEAKIAVSVKEAIGAIKTFRRKARLLSSLEDDQIQGLFAEVPEKDIYQKSSQVFEDYMNGCSTEIVEASEVDPEDILSLYFETKPPFGEGKKKSEFPDAFSLLSIKSYLDEGEKIYVISDDGDLKEFCESEPQLISVETLDKLLDIYTQHTNTRSDQVRQYFTVNEMSIKDKIKEYLEDCEVYNSSTWEDAEVDDGLTVKQLGEIIPSVIYIDDEESQITFDIDIEFEVTVIGPDFINGIYDKEEGRMFTFDSTSRTSTISKTFTVEMFLSYEFKDGKLENAEDLDLHVAGVSGGIEVAVEEDGEEWY</sequence>
<dbReference type="InterPro" id="IPR032557">
    <property type="entry name" value="DUF4935"/>
</dbReference>
<dbReference type="EMBL" id="JAPTGG010000011">
    <property type="protein sequence ID" value="MCZ0866226.1"/>
    <property type="molecule type" value="Genomic_DNA"/>
</dbReference>
<dbReference type="RefSeq" id="WP_258332388.1">
    <property type="nucleotide sequence ID" value="NZ_JAPTGG010000011.1"/>
</dbReference>
<dbReference type="AlphaFoldDB" id="A0A9J6RPF8"/>
<accession>A0A9J6RPF8</accession>
<evidence type="ECO:0000313" key="2">
    <source>
        <dbReference type="EMBL" id="MCZ0866226.1"/>
    </source>
</evidence>
<keyword evidence="3" id="KW-1185">Reference proteome</keyword>
<dbReference type="Proteomes" id="UP001069090">
    <property type="component" value="Unassembled WGS sequence"/>
</dbReference>
<gene>
    <name evidence="2" type="ORF">O0V09_13530</name>
</gene>
<organism evidence="2 3">
    <name type="scientific">Dasania phycosphaerae</name>
    <dbReference type="NCBI Taxonomy" id="2950436"/>
    <lineage>
        <taxon>Bacteria</taxon>
        <taxon>Pseudomonadati</taxon>
        <taxon>Pseudomonadota</taxon>
        <taxon>Gammaproteobacteria</taxon>
        <taxon>Cellvibrionales</taxon>
        <taxon>Spongiibacteraceae</taxon>
        <taxon>Dasania</taxon>
    </lineage>
</organism>